<comment type="subcellular location">
    <subcellularLocation>
        <location evidence="1">Cell membrane</location>
        <topology evidence="1">Multi-pass membrane protein</topology>
    </subcellularLocation>
</comment>
<accession>A0ABT3NSB8</accession>
<evidence type="ECO:0000256" key="1">
    <source>
        <dbReference type="ARBA" id="ARBA00004651"/>
    </source>
</evidence>
<dbReference type="Proteomes" id="UP001526430">
    <property type="component" value="Unassembled WGS sequence"/>
</dbReference>
<gene>
    <name evidence="7" type="ORF">OF850_05405</name>
</gene>
<feature type="transmembrane region" description="Helical" evidence="6">
    <location>
        <begin position="34"/>
        <end position="54"/>
    </location>
</feature>
<comment type="caution">
    <text evidence="7">The sequence shown here is derived from an EMBL/GenBank/DDBJ whole genome shotgun (WGS) entry which is preliminary data.</text>
</comment>
<keyword evidence="2" id="KW-1003">Cell membrane</keyword>
<name>A0ABT3NSB8_9PROT</name>
<feature type="transmembrane region" description="Helical" evidence="6">
    <location>
        <begin position="181"/>
        <end position="198"/>
    </location>
</feature>
<evidence type="ECO:0000256" key="4">
    <source>
        <dbReference type="ARBA" id="ARBA00022989"/>
    </source>
</evidence>
<evidence type="ECO:0000256" key="2">
    <source>
        <dbReference type="ARBA" id="ARBA00022475"/>
    </source>
</evidence>
<keyword evidence="3 6" id="KW-0812">Transmembrane</keyword>
<organism evidence="7 8">
    <name type="scientific">Sabulicella glaciei</name>
    <dbReference type="NCBI Taxonomy" id="2984948"/>
    <lineage>
        <taxon>Bacteria</taxon>
        <taxon>Pseudomonadati</taxon>
        <taxon>Pseudomonadota</taxon>
        <taxon>Alphaproteobacteria</taxon>
        <taxon>Acetobacterales</taxon>
        <taxon>Acetobacteraceae</taxon>
        <taxon>Sabulicella</taxon>
    </lineage>
</organism>
<dbReference type="InterPro" id="IPR038730">
    <property type="entry name" value="HyfE-like"/>
</dbReference>
<dbReference type="PANTHER" id="PTHR38601">
    <property type="entry name" value="HYDROGENASE-4 COMPONENT E"/>
    <property type="match status" value="1"/>
</dbReference>
<evidence type="ECO:0000256" key="6">
    <source>
        <dbReference type="SAM" id="Phobius"/>
    </source>
</evidence>
<keyword evidence="5 6" id="KW-0472">Membrane</keyword>
<reference evidence="7 8" key="1">
    <citation type="submission" date="2022-10" db="EMBL/GenBank/DDBJ databases">
        <title>Roseococcus glaciei nov., sp. nov., isolated from glacier.</title>
        <authorList>
            <person name="Liu Q."/>
            <person name="Xin Y.-H."/>
        </authorList>
    </citation>
    <scope>NUCLEOTIDE SEQUENCE [LARGE SCALE GENOMIC DNA]</scope>
    <source>
        <strain evidence="7 8">MDT2-1-1</strain>
    </source>
</reference>
<evidence type="ECO:0000313" key="7">
    <source>
        <dbReference type="EMBL" id="MCW8085056.1"/>
    </source>
</evidence>
<keyword evidence="4 6" id="KW-1133">Transmembrane helix</keyword>
<dbReference type="RefSeq" id="WP_301588903.1">
    <property type="nucleotide sequence ID" value="NZ_JAPFQI010000002.1"/>
</dbReference>
<evidence type="ECO:0000313" key="8">
    <source>
        <dbReference type="Proteomes" id="UP001526430"/>
    </source>
</evidence>
<keyword evidence="8" id="KW-1185">Reference proteome</keyword>
<protein>
    <submittedName>
        <fullName evidence="7">Hydrogenase-4 component E</fullName>
    </submittedName>
</protein>
<proteinExistence type="predicted"/>
<sequence length="219" mass="22831">MGFGQLPYDVAHLLGGAMLLCSFVMLYQRRLQALVTALAAQGVLLGLAALWQGHVQGAPSLYLTGLIALAAKGVAIPLVLRRLLRQWPPEARVEDAPVALSLLLGLALVGLSLLVALPVTAGARAMLREDLAVALSLLLIGLVIMATRRLALAQVAGLMTLENGLVLAATGVAGMPFVVEISTAGLVLVIALLAGVLARQIHGRWGSLDTALLDPHRGR</sequence>
<evidence type="ECO:0000256" key="3">
    <source>
        <dbReference type="ARBA" id="ARBA00022692"/>
    </source>
</evidence>
<feature type="transmembrane region" description="Helical" evidence="6">
    <location>
        <begin position="6"/>
        <end position="27"/>
    </location>
</feature>
<feature type="transmembrane region" description="Helical" evidence="6">
    <location>
        <begin position="131"/>
        <end position="148"/>
    </location>
</feature>
<feature type="transmembrane region" description="Helical" evidence="6">
    <location>
        <begin position="100"/>
        <end position="119"/>
    </location>
</feature>
<evidence type="ECO:0000256" key="5">
    <source>
        <dbReference type="ARBA" id="ARBA00023136"/>
    </source>
</evidence>
<dbReference type="EMBL" id="JAPFQI010000002">
    <property type="protein sequence ID" value="MCW8085056.1"/>
    <property type="molecule type" value="Genomic_DNA"/>
</dbReference>
<feature type="transmembrane region" description="Helical" evidence="6">
    <location>
        <begin position="60"/>
        <end position="80"/>
    </location>
</feature>
<dbReference type="PANTHER" id="PTHR38601:SF1">
    <property type="entry name" value="HYDROGENASE-4 COMPONENT E"/>
    <property type="match status" value="1"/>
</dbReference>